<dbReference type="EMBL" id="JAAAJB010000422">
    <property type="protein sequence ID" value="KAG0256176.1"/>
    <property type="molecule type" value="Genomic_DNA"/>
</dbReference>
<feature type="compositionally biased region" description="Basic and acidic residues" evidence="1">
    <location>
        <begin position="336"/>
        <end position="371"/>
    </location>
</feature>
<accession>A0A9P6Q0Z7</accession>
<feature type="compositionally biased region" description="Low complexity" evidence="1">
    <location>
        <begin position="388"/>
        <end position="400"/>
    </location>
</feature>
<keyword evidence="3" id="KW-1185">Reference proteome</keyword>
<feature type="compositionally biased region" description="Polar residues" evidence="1">
    <location>
        <begin position="36"/>
        <end position="51"/>
    </location>
</feature>
<dbReference type="AlphaFoldDB" id="A0A9P6Q0Z7"/>
<evidence type="ECO:0000256" key="1">
    <source>
        <dbReference type="SAM" id="MobiDB-lite"/>
    </source>
</evidence>
<feature type="compositionally biased region" description="Pro residues" evidence="1">
    <location>
        <begin position="320"/>
        <end position="335"/>
    </location>
</feature>
<feature type="compositionally biased region" description="Basic and acidic residues" evidence="1">
    <location>
        <begin position="264"/>
        <end position="319"/>
    </location>
</feature>
<sequence>MENTDDTTIKQSIQEQTPDSSGSAAPEDTTPIHDSLTPSHDSSANLESATPASMEGVESSMHLSENGVSGAASGAEKLLAPEAPPRRRPRRTGQPLHLLLQDCARQHITGSLCKQSVDEIKAVLASKQSIASDLQRYSNETVLHSARDRVISEVDTEGKELLQDVDPARDIIRQRFEDEAMVFKSYDDAIHDIRVDLFDSKDDSLHKSGAKLNSVLQVWDPLYKRPEPETRRGGRTHVGPYPTRGGRPGGPPSSRPHPYTGRPPYRDPRGEPRGEPRGDPRGDPRGYHHEPRDYPYHDDYYGDRMEDYRRADYDRRDPRGPPPPPGARNSPYPPPRDMRDARDYRERPPPPAPRHEDPYSANRFDDRRRGYDGGQPPVPGPRDSRSGLLHAASPSLASHPSLPPKPTVSAYMPGVQTAPPGSRINGRNQPQPPHQPPPPQPTLAPAPAQPQAYAQAAAAYPGYAQPAAGYSQGYADPNAYAAYGYYGQDPNAAAAAVAAQQAYYGQAGWDMTQTAATNVAAVGAVAGAGLNLQPFTSGQHGRHKAVPLPTDFMSGPSEAPRLSMPEPHEVLGVIRGVIIRDAQGNIGLSQYTFTRSS</sequence>
<name>A0A9P6Q0Z7_9FUNG</name>
<proteinExistence type="predicted"/>
<reference evidence="2" key="1">
    <citation type="journal article" date="2020" name="Fungal Divers.">
        <title>Resolving the Mortierellaceae phylogeny through synthesis of multi-gene phylogenetics and phylogenomics.</title>
        <authorList>
            <person name="Vandepol N."/>
            <person name="Liber J."/>
            <person name="Desiro A."/>
            <person name="Na H."/>
            <person name="Kennedy M."/>
            <person name="Barry K."/>
            <person name="Grigoriev I.V."/>
            <person name="Miller A.N."/>
            <person name="O'Donnell K."/>
            <person name="Stajich J.E."/>
            <person name="Bonito G."/>
        </authorList>
    </citation>
    <scope>NUCLEOTIDE SEQUENCE</scope>
    <source>
        <strain evidence="2">BC1065</strain>
    </source>
</reference>
<gene>
    <name evidence="2" type="ORF">DFQ27_005872</name>
</gene>
<dbReference type="OrthoDB" id="5341823at2759"/>
<evidence type="ECO:0000313" key="3">
    <source>
        <dbReference type="Proteomes" id="UP000807716"/>
    </source>
</evidence>
<feature type="compositionally biased region" description="Pro residues" evidence="1">
    <location>
        <begin position="430"/>
        <end position="448"/>
    </location>
</feature>
<organism evidence="2 3">
    <name type="scientific">Actinomortierella ambigua</name>
    <dbReference type="NCBI Taxonomy" id="1343610"/>
    <lineage>
        <taxon>Eukaryota</taxon>
        <taxon>Fungi</taxon>
        <taxon>Fungi incertae sedis</taxon>
        <taxon>Mucoromycota</taxon>
        <taxon>Mortierellomycotina</taxon>
        <taxon>Mortierellomycetes</taxon>
        <taxon>Mortierellales</taxon>
        <taxon>Mortierellaceae</taxon>
        <taxon>Actinomortierella</taxon>
    </lineage>
</organism>
<feature type="region of interest" description="Disordered" evidence="1">
    <location>
        <begin position="1"/>
        <end position="73"/>
    </location>
</feature>
<dbReference type="Proteomes" id="UP000807716">
    <property type="component" value="Unassembled WGS sequence"/>
</dbReference>
<protein>
    <submittedName>
        <fullName evidence="2">Uncharacterized protein</fullName>
    </submittedName>
</protein>
<feature type="region of interest" description="Disordered" evidence="1">
    <location>
        <begin position="224"/>
        <end position="452"/>
    </location>
</feature>
<evidence type="ECO:0000313" key="2">
    <source>
        <dbReference type="EMBL" id="KAG0256176.1"/>
    </source>
</evidence>
<feature type="compositionally biased region" description="Polar residues" evidence="1">
    <location>
        <begin position="9"/>
        <end position="23"/>
    </location>
</feature>
<comment type="caution">
    <text evidence="2">The sequence shown here is derived from an EMBL/GenBank/DDBJ whole genome shotgun (WGS) entry which is preliminary data.</text>
</comment>